<dbReference type="PANTHER" id="PTHR10900">
    <property type="entry name" value="PERIOSTIN-RELATED"/>
    <property type="match status" value="1"/>
</dbReference>
<dbReference type="AlphaFoldDB" id="A0A1G6X892"/>
<dbReference type="GO" id="GO:0005615">
    <property type="term" value="C:extracellular space"/>
    <property type="evidence" value="ECO:0007669"/>
    <property type="project" value="TreeGrafter"/>
</dbReference>
<proteinExistence type="predicted"/>
<dbReference type="EMBL" id="FNAO01000001">
    <property type="protein sequence ID" value="SDD74348.1"/>
    <property type="molecule type" value="Genomic_DNA"/>
</dbReference>
<dbReference type="OrthoDB" id="9800666at2"/>
<evidence type="ECO:0000313" key="3">
    <source>
        <dbReference type="EMBL" id="SDD74348.1"/>
    </source>
</evidence>
<feature type="domain" description="FAS1" evidence="2">
    <location>
        <begin position="36"/>
        <end position="185"/>
    </location>
</feature>
<gene>
    <name evidence="3" type="ORF">SAMN05421636_101568</name>
</gene>
<dbReference type="Gene3D" id="2.30.180.10">
    <property type="entry name" value="FAS1 domain"/>
    <property type="match status" value="3"/>
</dbReference>
<feature type="signal peptide" evidence="1">
    <location>
        <begin position="1"/>
        <end position="20"/>
    </location>
</feature>
<organism evidence="3 4">
    <name type="scientific">Pricia antarctica</name>
    <dbReference type="NCBI Taxonomy" id="641691"/>
    <lineage>
        <taxon>Bacteria</taxon>
        <taxon>Pseudomonadati</taxon>
        <taxon>Bacteroidota</taxon>
        <taxon>Flavobacteriia</taxon>
        <taxon>Flavobacteriales</taxon>
        <taxon>Flavobacteriaceae</taxon>
        <taxon>Pricia</taxon>
    </lineage>
</organism>
<dbReference type="PROSITE" id="PS50213">
    <property type="entry name" value="FAS1"/>
    <property type="match status" value="3"/>
</dbReference>
<evidence type="ECO:0000259" key="2">
    <source>
        <dbReference type="PROSITE" id="PS50213"/>
    </source>
</evidence>
<feature type="domain" description="FAS1" evidence="2">
    <location>
        <begin position="352"/>
        <end position="525"/>
    </location>
</feature>
<dbReference type="Pfam" id="PF02469">
    <property type="entry name" value="Fasciclin"/>
    <property type="match status" value="3"/>
</dbReference>
<keyword evidence="4" id="KW-1185">Reference proteome</keyword>
<dbReference type="SMART" id="SM00554">
    <property type="entry name" value="FAS1"/>
    <property type="match status" value="3"/>
</dbReference>
<name>A0A1G6X892_9FLAO</name>
<dbReference type="STRING" id="641691.SAMN05421636_101568"/>
<feature type="domain" description="FAS1" evidence="2">
    <location>
        <begin position="199"/>
        <end position="338"/>
    </location>
</feature>
<dbReference type="PANTHER" id="PTHR10900:SF77">
    <property type="entry name" value="FI19380P1"/>
    <property type="match status" value="1"/>
</dbReference>
<accession>A0A1G6X892</accession>
<evidence type="ECO:0000256" key="1">
    <source>
        <dbReference type="SAM" id="SignalP"/>
    </source>
</evidence>
<evidence type="ECO:0000313" key="4">
    <source>
        <dbReference type="Proteomes" id="UP000199109"/>
    </source>
</evidence>
<dbReference type="InterPro" id="IPR050904">
    <property type="entry name" value="Adhesion/Biosynth-related"/>
</dbReference>
<protein>
    <submittedName>
        <fullName evidence="3">Uncaracterized surface protein containing fasciclin (FAS1) repeats</fullName>
    </submittedName>
</protein>
<dbReference type="InterPro" id="IPR036378">
    <property type="entry name" value="FAS1_dom_sf"/>
</dbReference>
<feature type="chain" id="PRO_5011460666" evidence="1">
    <location>
        <begin position="21"/>
        <end position="544"/>
    </location>
</feature>
<keyword evidence="1" id="KW-0732">Signal</keyword>
<reference evidence="3 4" key="1">
    <citation type="submission" date="2016-10" db="EMBL/GenBank/DDBJ databases">
        <authorList>
            <person name="de Groot N.N."/>
        </authorList>
    </citation>
    <scope>NUCLEOTIDE SEQUENCE [LARGE SCALE GENOMIC DNA]</scope>
    <source>
        <strain evidence="3 4">DSM 23421</strain>
    </source>
</reference>
<dbReference type="InterPro" id="IPR000782">
    <property type="entry name" value="FAS1_domain"/>
</dbReference>
<dbReference type="Proteomes" id="UP000199109">
    <property type="component" value="Unassembled WGS sequence"/>
</dbReference>
<sequence length="544" mass="56908">MTKFRTLHIFLMVFALFALNSCDEDEGNINLAESEINSVNDVIAANGNLSSLGAALKAASGDLPTTLQGAGPFTIFAPKNSAFTALAKELGYANSTALLDNIDPTLLSTILTYHVVAGEADADSLTDGQALSTVMGDELTVSIDEDGNIQILDATDLPQTETGAAVSFSNSSAPNGIVHFIDKILLPQGVIETLSIEVRPTILEWATSTEDLTILVSALKKTDLVGTVTGLDSATVLAPNNAAFADLLESLGDDYNSLDDFDNATEIALLGDILKYHVLPSSELMAGQADTALEENSVEVIAENGGFAFGDATAVNAGTVTADIAAKNGFVQIIDKVLLPQSVLDFLALLQTEDLASIVTREPGLSTLEEALAATDLVTTFADITNESFVQGEDEEDDDFAQRSTPENFTYFKPATVLAPTNAAFQVLLDAMGADYTSIASFDTDAEKALLKEILLYHVIEGKVASADLAAGDITTVAGSDISIISVVGTDTFVIGDATNNVNANIASADALARNGVAHVIDKVLLPESAVAFINSLNEDDGIN</sequence>
<dbReference type="RefSeq" id="WP_091865450.1">
    <property type="nucleotide sequence ID" value="NZ_FNAO01000001.1"/>
</dbReference>
<dbReference type="SUPFAM" id="SSF82153">
    <property type="entry name" value="FAS1 domain"/>
    <property type="match status" value="3"/>
</dbReference>